<dbReference type="EMBL" id="JALNTZ010000007">
    <property type="protein sequence ID" value="KAJ3645748.1"/>
    <property type="molecule type" value="Genomic_DNA"/>
</dbReference>
<reference evidence="2" key="1">
    <citation type="journal article" date="2023" name="G3 (Bethesda)">
        <title>Whole genome assemblies of Zophobas morio and Tenebrio molitor.</title>
        <authorList>
            <person name="Kaur S."/>
            <person name="Stinson S.A."/>
            <person name="diCenzo G.C."/>
        </authorList>
    </citation>
    <scope>NUCLEOTIDE SEQUENCE</scope>
    <source>
        <strain evidence="2">QUZm001</strain>
    </source>
</reference>
<keyword evidence="3" id="KW-1185">Reference proteome</keyword>
<dbReference type="Proteomes" id="UP001168821">
    <property type="component" value="Unassembled WGS sequence"/>
</dbReference>
<evidence type="ECO:0000256" key="1">
    <source>
        <dbReference type="SAM" id="SignalP"/>
    </source>
</evidence>
<accession>A0AA38HWS7</accession>
<evidence type="ECO:0000313" key="2">
    <source>
        <dbReference type="EMBL" id="KAJ3645748.1"/>
    </source>
</evidence>
<proteinExistence type="predicted"/>
<organism evidence="2 3">
    <name type="scientific">Zophobas morio</name>
    <dbReference type="NCBI Taxonomy" id="2755281"/>
    <lineage>
        <taxon>Eukaryota</taxon>
        <taxon>Metazoa</taxon>
        <taxon>Ecdysozoa</taxon>
        <taxon>Arthropoda</taxon>
        <taxon>Hexapoda</taxon>
        <taxon>Insecta</taxon>
        <taxon>Pterygota</taxon>
        <taxon>Neoptera</taxon>
        <taxon>Endopterygota</taxon>
        <taxon>Coleoptera</taxon>
        <taxon>Polyphaga</taxon>
        <taxon>Cucujiformia</taxon>
        <taxon>Tenebrionidae</taxon>
        <taxon>Zophobas</taxon>
    </lineage>
</organism>
<evidence type="ECO:0000313" key="3">
    <source>
        <dbReference type="Proteomes" id="UP001168821"/>
    </source>
</evidence>
<sequence length="123" mass="13512">MAKLAVIVLSLIVVQACRALVCKKCKDFKCDSLENETCAVDVGSKQAACLTYVYKDANKTQVTEKRCISFDKGDTYECSKAQVEKISCTTCTEDFCNNSGWRSSASALFYISLLAPLLLLKVT</sequence>
<dbReference type="PROSITE" id="PS51257">
    <property type="entry name" value="PROKAR_LIPOPROTEIN"/>
    <property type="match status" value="1"/>
</dbReference>
<feature type="chain" id="PRO_5041466726" description="Protein sleepless" evidence="1">
    <location>
        <begin position="20"/>
        <end position="123"/>
    </location>
</feature>
<feature type="signal peptide" evidence="1">
    <location>
        <begin position="1"/>
        <end position="19"/>
    </location>
</feature>
<gene>
    <name evidence="2" type="ORF">Zmor_023384</name>
</gene>
<name>A0AA38HWS7_9CUCU</name>
<evidence type="ECO:0008006" key="4">
    <source>
        <dbReference type="Google" id="ProtNLM"/>
    </source>
</evidence>
<comment type="caution">
    <text evidence="2">The sequence shown here is derived from an EMBL/GenBank/DDBJ whole genome shotgun (WGS) entry which is preliminary data.</text>
</comment>
<dbReference type="AlphaFoldDB" id="A0AA38HWS7"/>
<protein>
    <recommendedName>
        <fullName evidence="4">Protein sleepless</fullName>
    </recommendedName>
</protein>
<keyword evidence="1" id="KW-0732">Signal</keyword>